<dbReference type="EMBL" id="CP155571">
    <property type="protein sequence ID" value="XFO75295.1"/>
    <property type="molecule type" value="Genomic_DNA"/>
</dbReference>
<name>A0ABZ3JB86_SPOA4</name>
<dbReference type="SMART" id="SM00448">
    <property type="entry name" value="REC"/>
    <property type="match status" value="1"/>
</dbReference>
<dbReference type="Pfam" id="PF00072">
    <property type="entry name" value="Response_reg"/>
    <property type="match status" value="1"/>
</dbReference>
<dbReference type="PROSITE" id="PS50110">
    <property type="entry name" value="RESPONSE_REGULATORY"/>
    <property type="match status" value="1"/>
</dbReference>
<gene>
    <name evidence="3" type="primary">cheY_8</name>
    <name evidence="3" type="ORF">SPACI_054120</name>
</gene>
<dbReference type="PANTHER" id="PTHR43228:SF1">
    <property type="entry name" value="TWO-COMPONENT RESPONSE REGULATOR ARR22"/>
    <property type="match status" value="1"/>
</dbReference>
<keyword evidence="4" id="KW-1185">Reference proteome</keyword>
<evidence type="ECO:0000313" key="4">
    <source>
        <dbReference type="Proteomes" id="UP000216052"/>
    </source>
</evidence>
<proteinExistence type="predicted"/>
<accession>A0ABZ3JB86</accession>
<dbReference type="SUPFAM" id="SSF52172">
    <property type="entry name" value="CheY-like"/>
    <property type="match status" value="1"/>
</dbReference>
<evidence type="ECO:0000259" key="2">
    <source>
        <dbReference type="PROSITE" id="PS50110"/>
    </source>
</evidence>
<organism evidence="3 4">
    <name type="scientific">Sporomusa acidovorans (strain ATCC 49682 / DSM 3132 / Mol)</name>
    <dbReference type="NCBI Taxonomy" id="1123286"/>
    <lineage>
        <taxon>Bacteria</taxon>
        <taxon>Bacillati</taxon>
        <taxon>Bacillota</taxon>
        <taxon>Negativicutes</taxon>
        <taxon>Selenomonadales</taxon>
        <taxon>Sporomusaceae</taxon>
        <taxon>Sporomusa</taxon>
    </lineage>
</organism>
<dbReference type="PANTHER" id="PTHR43228">
    <property type="entry name" value="TWO-COMPONENT RESPONSE REGULATOR"/>
    <property type="match status" value="1"/>
</dbReference>
<reference evidence="3" key="1">
    <citation type="submission" date="2024-05" db="EMBL/GenBank/DDBJ databases">
        <title>Isolation and characterization of Sporomusa carbonis sp. nov., a carboxydotrophic hydrogenogen in the genus of Sporomusa isolated from a charcoal burning pile.</title>
        <authorList>
            <person name="Boeer T."/>
            <person name="Rosenbaum F."/>
            <person name="Eysell L."/>
            <person name="Mueller V."/>
            <person name="Daniel R."/>
            <person name="Poehlein A."/>
        </authorList>
    </citation>
    <scope>NUCLEOTIDE SEQUENCE [LARGE SCALE GENOMIC DNA]</scope>
    <source>
        <strain evidence="3">DSM 3132</strain>
    </source>
</reference>
<feature type="modified residue" description="4-aspartylphosphate" evidence="1">
    <location>
        <position position="56"/>
    </location>
</feature>
<keyword evidence="1" id="KW-0597">Phosphoprotein</keyword>
<feature type="domain" description="Response regulatory" evidence="2">
    <location>
        <begin position="2"/>
        <end position="121"/>
    </location>
</feature>
<dbReference type="Gene3D" id="3.40.50.2300">
    <property type="match status" value="1"/>
</dbReference>
<dbReference type="RefSeq" id="WP_093792447.1">
    <property type="nucleotide sequence ID" value="NZ_CP155571.1"/>
</dbReference>
<sequence>MRALVVDDSKVSRELIISHLREIGVDTIDEAGDGFEAIGKIKKLPPGIKYDVITLDVVMPKKAGLEALKDIKLLAPDSKVVICSSNNDVQTVRVAIGFGVDGFVVKPFTKQKFLEALWRSLTVGKK</sequence>
<dbReference type="InterPro" id="IPR052048">
    <property type="entry name" value="ST_Response_Regulator"/>
</dbReference>
<evidence type="ECO:0000256" key="1">
    <source>
        <dbReference type="PROSITE-ProRule" id="PRU00169"/>
    </source>
</evidence>
<protein>
    <submittedName>
        <fullName evidence="3">Chemotaxis protein CheY</fullName>
    </submittedName>
</protein>
<dbReference type="InterPro" id="IPR001789">
    <property type="entry name" value="Sig_transdc_resp-reg_receiver"/>
</dbReference>
<evidence type="ECO:0000313" key="3">
    <source>
        <dbReference type="EMBL" id="XFO75295.1"/>
    </source>
</evidence>
<dbReference type="Proteomes" id="UP000216052">
    <property type="component" value="Chromosome"/>
</dbReference>
<dbReference type="InterPro" id="IPR011006">
    <property type="entry name" value="CheY-like_superfamily"/>
</dbReference>